<feature type="chain" id="PRO_5020363660" description="TonB C-terminal domain-containing protein" evidence="1">
    <location>
        <begin position="25"/>
        <end position="276"/>
    </location>
</feature>
<comment type="caution">
    <text evidence="2">The sequence shown here is derived from an EMBL/GenBank/DDBJ whole genome shotgun (WGS) entry which is preliminary data.</text>
</comment>
<gene>
    <name evidence="2" type="ORF">ESB13_12245</name>
</gene>
<keyword evidence="1" id="KW-0732">Signal</keyword>
<dbReference type="AlphaFoldDB" id="A0A4Q1D4Y9"/>
<name>A0A4Q1D4Y9_9BACT</name>
<dbReference type="Proteomes" id="UP000290545">
    <property type="component" value="Unassembled WGS sequence"/>
</dbReference>
<evidence type="ECO:0000313" key="3">
    <source>
        <dbReference type="Proteomes" id="UP000290545"/>
    </source>
</evidence>
<organism evidence="2 3">
    <name type="scientific">Filimonas effusa</name>
    <dbReference type="NCBI Taxonomy" id="2508721"/>
    <lineage>
        <taxon>Bacteria</taxon>
        <taxon>Pseudomonadati</taxon>
        <taxon>Bacteroidota</taxon>
        <taxon>Chitinophagia</taxon>
        <taxon>Chitinophagales</taxon>
        <taxon>Chitinophagaceae</taxon>
        <taxon>Filimonas</taxon>
    </lineage>
</organism>
<dbReference type="EMBL" id="SDHZ01000002">
    <property type="protein sequence ID" value="RXK82893.1"/>
    <property type="molecule type" value="Genomic_DNA"/>
</dbReference>
<feature type="signal peptide" evidence="1">
    <location>
        <begin position="1"/>
        <end position="24"/>
    </location>
</feature>
<proteinExistence type="predicted"/>
<dbReference type="Gene3D" id="3.30.1150.10">
    <property type="match status" value="1"/>
</dbReference>
<sequence length="276" mass="31602">MKPSITYLLLMPCLFLLSARQVNIVPPKFPGGDAAWRKFLIDKVSIDTLDCIPTATVRVILKFHVDSTGKVSAVKQESSECPEFGRRVANAVSNGPLWQPATRDGRRISYDHMVTINTCLYVSEEYFETAWNNSGCDTTLLYPVNSKDTLQAVYVEVARFLWQTYVPKSGQAETQQGELIRIVEKLDNEIRGNAKANWDNQFVLLANSLRDSLIASKSFSKEVENEISNDVNSLTRSNTELYLENDIYNRLTRRVVEWYWRHKEPVPHVKNPKLKR</sequence>
<keyword evidence="3" id="KW-1185">Reference proteome</keyword>
<protein>
    <recommendedName>
        <fullName evidence="4">TonB C-terminal domain-containing protein</fullName>
    </recommendedName>
</protein>
<dbReference type="OrthoDB" id="9812708at2"/>
<accession>A0A4Q1D4Y9</accession>
<dbReference type="RefSeq" id="WP_129003669.1">
    <property type="nucleotide sequence ID" value="NZ_SDHZ01000002.1"/>
</dbReference>
<evidence type="ECO:0000256" key="1">
    <source>
        <dbReference type="SAM" id="SignalP"/>
    </source>
</evidence>
<reference evidence="2 3" key="1">
    <citation type="submission" date="2019-01" db="EMBL/GenBank/DDBJ databases">
        <title>Filimonas sp. strain TTM-71.</title>
        <authorList>
            <person name="Chen W.-M."/>
        </authorList>
    </citation>
    <scope>NUCLEOTIDE SEQUENCE [LARGE SCALE GENOMIC DNA]</scope>
    <source>
        <strain evidence="2 3">TTM-71</strain>
    </source>
</reference>
<evidence type="ECO:0000313" key="2">
    <source>
        <dbReference type="EMBL" id="RXK82893.1"/>
    </source>
</evidence>
<evidence type="ECO:0008006" key="4">
    <source>
        <dbReference type="Google" id="ProtNLM"/>
    </source>
</evidence>